<feature type="active site" description="Nucleophile" evidence="1">
    <location>
        <position position="43"/>
    </location>
</feature>
<dbReference type="EMBL" id="AJSR01001073">
    <property type="protein sequence ID" value="EKM31690.1"/>
    <property type="molecule type" value="Genomic_DNA"/>
</dbReference>
<protein>
    <submittedName>
        <fullName evidence="5">Glutathione S-transferase, C-terminal domain protein</fullName>
    </submittedName>
</protein>
<dbReference type="CDD" id="cd03190">
    <property type="entry name" value="GST_C_Omega_like"/>
    <property type="match status" value="1"/>
</dbReference>
<dbReference type="InterPro" id="IPR040079">
    <property type="entry name" value="Glutathione_S-Trfase"/>
</dbReference>
<dbReference type="InterPro" id="IPR036282">
    <property type="entry name" value="Glutathione-S-Trfase_C_sf"/>
</dbReference>
<dbReference type="PIRSF" id="PIRSF015753">
    <property type="entry name" value="GST"/>
    <property type="match status" value="1"/>
</dbReference>
<dbReference type="Pfam" id="PF13410">
    <property type="entry name" value="GST_C_2"/>
    <property type="match status" value="1"/>
</dbReference>
<feature type="binding site" evidence="2">
    <location>
        <begin position="106"/>
        <end position="109"/>
    </location>
    <ligand>
        <name>glutathione</name>
        <dbReference type="ChEBI" id="CHEBI:57925"/>
    </ligand>
</feature>
<dbReference type="GO" id="GO:0004364">
    <property type="term" value="F:glutathione transferase activity"/>
    <property type="evidence" value="ECO:0007669"/>
    <property type="project" value="InterPro"/>
</dbReference>
<dbReference type="SUPFAM" id="SSF47616">
    <property type="entry name" value="GST C-terminal domain-like"/>
    <property type="match status" value="1"/>
</dbReference>
<evidence type="ECO:0000256" key="2">
    <source>
        <dbReference type="PIRSR" id="PIRSR015753-2"/>
    </source>
</evidence>
<feature type="site" description="Lowers pKa of active site Cys" evidence="3">
    <location>
        <position position="229"/>
    </location>
</feature>
<dbReference type="SFLD" id="SFLDG01148">
    <property type="entry name" value="Xi_(cytGST)"/>
    <property type="match status" value="1"/>
</dbReference>
<dbReference type="InterPro" id="IPR047047">
    <property type="entry name" value="GST_Omega-like_C"/>
</dbReference>
<gene>
    <name evidence="5" type="ORF">VCHENC02_2694</name>
</gene>
<evidence type="ECO:0000256" key="3">
    <source>
        <dbReference type="PIRSR" id="PIRSR015753-3"/>
    </source>
</evidence>
<dbReference type="InterPro" id="IPR004045">
    <property type="entry name" value="Glutathione_S-Trfase_N"/>
</dbReference>
<dbReference type="SUPFAM" id="SSF52833">
    <property type="entry name" value="Thioredoxin-like"/>
    <property type="match status" value="1"/>
</dbReference>
<evidence type="ECO:0000259" key="4">
    <source>
        <dbReference type="PROSITE" id="PS50405"/>
    </source>
</evidence>
<dbReference type="Proteomes" id="UP000008367">
    <property type="component" value="Unassembled WGS sequence"/>
</dbReference>
<dbReference type="PANTHER" id="PTHR32419:SF6">
    <property type="entry name" value="GLUTATHIONE S-TRANSFERASE OMEGA-LIKE 1-RELATED"/>
    <property type="match status" value="1"/>
</dbReference>
<dbReference type="InterPro" id="IPR010987">
    <property type="entry name" value="Glutathione-S-Trfase_C-like"/>
</dbReference>
<accession>A0A454CZ81</accession>
<organism evidence="5 6">
    <name type="scientific">Vibrio harveyi</name>
    <name type="common">Beneckea harveyi</name>
    <dbReference type="NCBI Taxonomy" id="669"/>
    <lineage>
        <taxon>Bacteria</taxon>
        <taxon>Pseudomonadati</taxon>
        <taxon>Pseudomonadota</taxon>
        <taxon>Gammaproteobacteria</taxon>
        <taxon>Vibrionales</taxon>
        <taxon>Vibrionaceae</taxon>
        <taxon>Vibrio</taxon>
    </lineage>
</organism>
<feature type="binding site" evidence="2">
    <location>
        <position position="76"/>
    </location>
    <ligand>
        <name>glutathione</name>
        <dbReference type="ChEBI" id="CHEBI:57925"/>
    </ligand>
</feature>
<dbReference type="Pfam" id="PF13409">
    <property type="entry name" value="GST_N_2"/>
    <property type="match status" value="1"/>
</dbReference>
<evidence type="ECO:0000313" key="6">
    <source>
        <dbReference type="Proteomes" id="UP000008367"/>
    </source>
</evidence>
<reference evidence="5 6" key="1">
    <citation type="submission" date="2012-10" db="EMBL/GenBank/DDBJ databases">
        <title>Genome sequence of Vibrio Cholerae HENC-02.</title>
        <authorList>
            <person name="Eppinger M."/>
            <person name="Hasan N.A."/>
            <person name="Sengamalay N."/>
            <person name="Hine E."/>
            <person name="Su Q."/>
            <person name="Daugherty S.C."/>
            <person name="Young S."/>
            <person name="Sadzewicz L."/>
            <person name="Tallon L."/>
            <person name="Cebula T.A."/>
            <person name="Ravel J."/>
            <person name="Colwell R.R."/>
        </authorList>
    </citation>
    <scope>NUCLEOTIDE SEQUENCE [LARGE SCALE GENOMIC DNA]</scope>
    <source>
        <strain evidence="5 6">HENC-02</strain>
    </source>
</reference>
<evidence type="ECO:0000313" key="5">
    <source>
        <dbReference type="EMBL" id="EKM31690.1"/>
    </source>
</evidence>
<sequence>MAVLEQGVWYPNKDASELTAEDQFALPSQIEAGRYHLYMSLACPFAHRPYLVIKYLGLDEVISISSVAAKRYSNGWEFDSEHPDPLYRADNLAALYVKAKSDYTGRVTVPLLWDKQNHAIVGNDSAAMAMDLATRWLPLAKHPVELVPAALREEIESLNRWLHSNVNGKVYQVGFATTQAQYDQASETLFDALEQLDQRLAQSRYLHGEDITLSDLFLLPTLVRFEAVYEVHFKANKTPLKAYQNLYRYLLDLVADERIRSTIDIDYMKLHYFFSHKHINPNGIVPAGPEIEWI</sequence>
<dbReference type="Gene3D" id="3.40.30.10">
    <property type="entry name" value="Glutaredoxin"/>
    <property type="match status" value="1"/>
</dbReference>
<dbReference type="PANTHER" id="PTHR32419">
    <property type="entry name" value="GLUTATHIONYL-HYDROQUINONE REDUCTASE"/>
    <property type="match status" value="1"/>
</dbReference>
<name>A0A454CZ81_VIBHA</name>
<evidence type="ECO:0000256" key="1">
    <source>
        <dbReference type="PIRSR" id="PIRSR015753-1"/>
    </source>
</evidence>
<dbReference type="AlphaFoldDB" id="A0A454CZ81"/>
<feature type="binding site" evidence="2">
    <location>
        <begin position="124"/>
        <end position="125"/>
    </location>
    <ligand>
        <name>glutathione</name>
        <dbReference type="ChEBI" id="CHEBI:57925"/>
    </ligand>
</feature>
<feature type="active site" description="Proton donor/acceptor" evidence="1">
    <location>
        <position position="171"/>
    </location>
</feature>
<dbReference type="InterPro" id="IPR016639">
    <property type="entry name" value="GST_Omega/GSH"/>
</dbReference>
<dbReference type="SFLD" id="SFLDS00019">
    <property type="entry name" value="Glutathione_Transferase_(cytos"/>
    <property type="match status" value="1"/>
</dbReference>
<dbReference type="PROSITE" id="PS50405">
    <property type="entry name" value="GST_CTER"/>
    <property type="match status" value="1"/>
</dbReference>
<comment type="caution">
    <text evidence="5">The sequence shown here is derived from an EMBL/GenBank/DDBJ whole genome shotgun (WGS) entry which is preliminary data.</text>
</comment>
<dbReference type="SFLD" id="SFLDG01206">
    <property type="entry name" value="Xi.1"/>
    <property type="match status" value="1"/>
</dbReference>
<proteinExistence type="predicted"/>
<dbReference type="GO" id="GO:0005737">
    <property type="term" value="C:cytoplasm"/>
    <property type="evidence" value="ECO:0007669"/>
    <property type="project" value="TreeGrafter"/>
</dbReference>
<keyword evidence="5" id="KW-0808">Transferase</keyword>
<dbReference type="Gene3D" id="1.20.1050.10">
    <property type="match status" value="1"/>
</dbReference>
<dbReference type="STRING" id="669.AL538_17840"/>
<feature type="site" description="Lowers pKa of active site Cys" evidence="3">
    <location>
        <position position="272"/>
    </location>
</feature>
<dbReference type="InterPro" id="IPR036249">
    <property type="entry name" value="Thioredoxin-like_sf"/>
</dbReference>
<feature type="domain" description="GST C-terminal" evidence="4">
    <location>
        <begin position="142"/>
        <end position="272"/>
    </location>
</feature>